<dbReference type="NCBIfam" id="TIGR01128">
    <property type="entry name" value="holA"/>
    <property type="match status" value="1"/>
</dbReference>
<dbReference type="Pfam" id="PF06144">
    <property type="entry name" value="DNA_pol3_delta"/>
    <property type="match status" value="1"/>
</dbReference>
<keyword evidence="3" id="KW-0235">DNA replication</keyword>
<dbReference type="STRING" id="1802461.A3B24_01490"/>
<dbReference type="InterPro" id="IPR027417">
    <property type="entry name" value="P-loop_NTPase"/>
</dbReference>
<evidence type="ECO:0000256" key="4">
    <source>
        <dbReference type="ARBA" id="ARBA00022932"/>
    </source>
</evidence>
<evidence type="ECO:0000256" key="1">
    <source>
        <dbReference type="ARBA" id="ARBA00022679"/>
    </source>
</evidence>
<proteinExistence type="predicted"/>
<dbReference type="SUPFAM" id="SSF52540">
    <property type="entry name" value="P-loop containing nucleoside triphosphate hydrolases"/>
    <property type="match status" value="1"/>
</dbReference>
<keyword evidence="4" id="KW-0239">DNA-directed DNA polymerase</keyword>
<dbReference type="PANTHER" id="PTHR34388:SF1">
    <property type="entry name" value="DNA POLYMERASE III SUBUNIT DELTA"/>
    <property type="match status" value="1"/>
</dbReference>
<keyword evidence="1" id="KW-0808">Transferase</keyword>
<evidence type="ECO:0000256" key="3">
    <source>
        <dbReference type="ARBA" id="ARBA00022705"/>
    </source>
</evidence>
<organism evidence="6 7">
    <name type="scientific">Candidatus Wildermuthbacteria bacterium RIFCSPLOWO2_01_FULL_48_16</name>
    <dbReference type="NCBI Taxonomy" id="1802461"/>
    <lineage>
        <taxon>Bacteria</taxon>
        <taxon>Candidatus Wildermuthiibacteriota</taxon>
    </lineage>
</organism>
<dbReference type="Gene3D" id="1.10.8.60">
    <property type="match status" value="1"/>
</dbReference>
<dbReference type="GO" id="GO:0003887">
    <property type="term" value="F:DNA-directed DNA polymerase activity"/>
    <property type="evidence" value="ECO:0007669"/>
    <property type="project" value="UniProtKB-KW"/>
</dbReference>
<evidence type="ECO:0000259" key="5">
    <source>
        <dbReference type="Pfam" id="PF06144"/>
    </source>
</evidence>
<dbReference type="InterPro" id="IPR010372">
    <property type="entry name" value="DNA_pol3_delta_N"/>
</dbReference>
<dbReference type="AlphaFoldDB" id="A0A1G2RJW8"/>
<accession>A0A1G2RJW8</accession>
<dbReference type="Proteomes" id="UP000176917">
    <property type="component" value="Unassembled WGS sequence"/>
</dbReference>
<protein>
    <recommendedName>
        <fullName evidence="5">DNA polymerase III delta N-terminal domain-containing protein</fullName>
    </recommendedName>
</protein>
<evidence type="ECO:0000313" key="6">
    <source>
        <dbReference type="EMBL" id="OHA73067.1"/>
    </source>
</evidence>
<name>A0A1G2RJW8_9BACT</name>
<dbReference type="EMBL" id="MHUG01000016">
    <property type="protein sequence ID" value="OHA73067.1"/>
    <property type="molecule type" value="Genomic_DNA"/>
</dbReference>
<dbReference type="GO" id="GO:0006261">
    <property type="term" value="P:DNA-templated DNA replication"/>
    <property type="evidence" value="ECO:0007669"/>
    <property type="project" value="TreeGrafter"/>
</dbReference>
<feature type="domain" description="DNA polymerase III delta N-terminal" evidence="5">
    <location>
        <begin position="4"/>
        <end position="116"/>
    </location>
</feature>
<dbReference type="InterPro" id="IPR005790">
    <property type="entry name" value="DNA_polIII_delta"/>
</dbReference>
<keyword evidence="2" id="KW-0548">Nucleotidyltransferase</keyword>
<dbReference type="Gene3D" id="3.40.50.300">
    <property type="entry name" value="P-loop containing nucleotide triphosphate hydrolases"/>
    <property type="match status" value="1"/>
</dbReference>
<dbReference type="GO" id="GO:0009360">
    <property type="term" value="C:DNA polymerase III complex"/>
    <property type="evidence" value="ECO:0007669"/>
    <property type="project" value="InterPro"/>
</dbReference>
<evidence type="ECO:0000313" key="7">
    <source>
        <dbReference type="Proteomes" id="UP000176917"/>
    </source>
</evidence>
<gene>
    <name evidence="6" type="ORF">A3B24_01490</name>
</gene>
<dbReference type="PANTHER" id="PTHR34388">
    <property type="entry name" value="DNA POLYMERASE III SUBUNIT DELTA"/>
    <property type="match status" value="1"/>
</dbReference>
<reference evidence="6 7" key="1">
    <citation type="journal article" date="2016" name="Nat. Commun.">
        <title>Thousands of microbial genomes shed light on interconnected biogeochemical processes in an aquifer system.</title>
        <authorList>
            <person name="Anantharaman K."/>
            <person name="Brown C.T."/>
            <person name="Hug L.A."/>
            <person name="Sharon I."/>
            <person name="Castelle C.J."/>
            <person name="Probst A.J."/>
            <person name="Thomas B.C."/>
            <person name="Singh A."/>
            <person name="Wilkins M.J."/>
            <person name="Karaoz U."/>
            <person name="Brodie E.L."/>
            <person name="Williams K.H."/>
            <person name="Hubbard S.S."/>
            <person name="Banfield J.F."/>
        </authorList>
    </citation>
    <scope>NUCLEOTIDE SEQUENCE [LARGE SCALE GENOMIC DNA]</scope>
</reference>
<dbReference type="GO" id="GO:0003677">
    <property type="term" value="F:DNA binding"/>
    <property type="evidence" value="ECO:0007669"/>
    <property type="project" value="InterPro"/>
</dbReference>
<comment type="caution">
    <text evidence="6">The sequence shown here is derived from an EMBL/GenBank/DDBJ whole genome shotgun (WGS) entry which is preliminary data.</text>
</comment>
<evidence type="ECO:0000256" key="2">
    <source>
        <dbReference type="ARBA" id="ARBA00022695"/>
    </source>
</evidence>
<sequence length="275" mass="31864">MLIFLFGQDTFRSNLKLRELREHYRQLHKESIHLRVLDCQEAVFSSFETELETQSLFQTKKLVVIKNLFQNKEYVSRMGEWKRFLLKTDDIIVFFEEGKLAVKDAFFRFLKEHAKTQEFSPLTLASVKAWIAREFSALHVKAAPGVIEALVRSFQNDLWALSQEIRKLAAFSKSRDSSVMETDAALFLREPLEADIFQTLSLLQQGNKKQGLEKLAQHLERGESPFYLLSMFSWFARSRAKDSKAFHEKVFKTDLAMKTGRIDPALALFSLAVSL</sequence>